<accession>A0A9E7SMT1</accession>
<proteinExistence type="predicted"/>
<organism evidence="1 2">
    <name type="scientific">Thermococcus aggregans</name>
    <dbReference type="NCBI Taxonomy" id="110163"/>
    <lineage>
        <taxon>Archaea</taxon>
        <taxon>Methanobacteriati</taxon>
        <taxon>Methanobacteriota</taxon>
        <taxon>Thermococci</taxon>
        <taxon>Thermococcales</taxon>
        <taxon>Thermococcaceae</taxon>
        <taxon>Thermococcus</taxon>
    </lineage>
</organism>
<sequence length="76" mass="8731">MNGLFRVQLLIKRHYDEAEEGRIYPSLLVVAANPERAKDIAVEYFKAEGFSEKEIDILDVKELDMESERVIGVYIG</sequence>
<reference evidence="1" key="2">
    <citation type="submission" date="2022-06" db="EMBL/GenBank/DDBJ databases">
        <authorList>
            <person name="Park Y.-J."/>
        </authorList>
    </citation>
    <scope>NUCLEOTIDE SEQUENCE</scope>
    <source>
        <strain evidence="1">TY</strain>
    </source>
</reference>
<evidence type="ECO:0000313" key="1">
    <source>
        <dbReference type="EMBL" id="USS39911.1"/>
    </source>
</evidence>
<evidence type="ECO:0000313" key="2">
    <source>
        <dbReference type="Proteomes" id="UP001055732"/>
    </source>
</evidence>
<dbReference type="AlphaFoldDB" id="A0A9E7SMT1"/>
<reference evidence="1" key="1">
    <citation type="journal article" date="1998" name="Int. J. Syst. Bacteriol. 48 Pt">
        <title>Thermococcus guaymasensis sp. nov. and Thermococcus aggregans sp. nov., two novel thermophilic archaea isolated from the Guaymas Basin hydrothermal vent site.</title>
        <authorList>
            <person name="Canganella F."/>
            <person name="Jones W.J."/>
            <person name="Gambacorta A."/>
            <person name="Antranikian G."/>
        </authorList>
    </citation>
    <scope>NUCLEOTIDE SEQUENCE</scope>
    <source>
        <strain evidence="1">TY</strain>
    </source>
</reference>
<dbReference type="RefSeq" id="WP_253303868.1">
    <property type="nucleotide sequence ID" value="NZ_CP099582.1"/>
</dbReference>
<protein>
    <submittedName>
        <fullName evidence="1">Uncharacterized protein</fullName>
    </submittedName>
</protein>
<name>A0A9E7SMT1_THEAG</name>
<keyword evidence="2" id="KW-1185">Reference proteome</keyword>
<dbReference type="Proteomes" id="UP001055732">
    <property type="component" value="Chromosome"/>
</dbReference>
<dbReference type="KEGG" id="tagg:NF865_05965"/>
<dbReference type="EMBL" id="CP099582">
    <property type="protein sequence ID" value="USS39911.1"/>
    <property type="molecule type" value="Genomic_DNA"/>
</dbReference>
<gene>
    <name evidence="1" type="ORF">NF865_05965</name>
</gene>